<dbReference type="PROSITE" id="PS00907">
    <property type="entry name" value="UROD_2"/>
    <property type="match status" value="1"/>
</dbReference>
<evidence type="ECO:0000256" key="4">
    <source>
        <dbReference type="ARBA" id="ARBA00022793"/>
    </source>
</evidence>
<dbReference type="RefSeq" id="WP_069312899.1">
    <property type="nucleotide sequence ID" value="NZ_MDTU01000001.1"/>
</dbReference>
<dbReference type="InterPro" id="IPR000257">
    <property type="entry name" value="Uroporphyrinogen_deCOase"/>
</dbReference>
<evidence type="ECO:0000256" key="1">
    <source>
        <dbReference type="ARBA" id="ARBA00004804"/>
    </source>
</evidence>
<comment type="subunit">
    <text evidence="7">Homodimer.</text>
</comment>
<feature type="binding site" evidence="7">
    <location>
        <begin position="25"/>
        <end position="29"/>
    </location>
    <ligand>
        <name>substrate</name>
    </ligand>
</feature>
<evidence type="ECO:0000256" key="7">
    <source>
        <dbReference type="HAMAP-Rule" id="MF_00218"/>
    </source>
</evidence>
<evidence type="ECO:0000256" key="8">
    <source>
        <dbReference type="RuleBase" id="RU000554"/>
    </source>
</evidence>
<dbReference type="Gene3D" id="3.20.20.210">
    <property type="match status" value="1"/>
</dbReference>
<evidence type="ECO:0000256" key="6">
    <source>
        <dbReference type="ARBA" id="ARBA00023244"/>
    </source>
</evidence>
<reference evidence="12 13" key="1">
    <citation type="submission" date="2016-08" db="EMBL/GenBank/DDBJ databases">
        <title>Draft genome sequence of Candidatus Piscirickettsia litoralis, from seawater.</title>
        <authorList>
            <person name="Wan X."/>
            <person name="Lee A.J."/>
            <person name="Hou S."/>
            <person name="Donachie S.P."/>
        </authorList>
    </citation>
    <scope>NUCLEOTIDE SEQUENCE [LARGE SCALE GENOMIC DNA]</scope>
    <source>
        <strain evidence="12 13">Y2</strain>
    </source>
</reference>
<dbReference type="PROSITE" id="PS00906">
    <property type="entry name" value="UROD_1"/>
    <property type="match status" value="1"/>
</dbReference>
<dbReference type="Proteomes" id="UP000094329">
    <property type="component" value="Unassembled WGS sequence"/>
</dbReference>
<dbReference type="NCBIfam" id="TIGR01464">
    <property type="entry name" value="hemE"/>
    <property type="match status" value="1"/>
</dbReference>
<dbReference type="EMBL" id="MDTU01000001">
    <property type="protein sequence ID" value="ODN43101.1"/>
    <property type="molecule type" value="Genomic_DNA"/>
</dbReference>
<comment type="similarity">
    <text evidence="2 7 9">Belongs to the uroporphyrinogen decarboxylase family.</text>
</comment>
<dbReference type="Pfam" id="PF01208">
    <property type="entry name" value="URO-D"/>
    <property type="match status" value="1"/>
</dbReference>
<sequence length="351" mass="38928">MLQNDLLIRTLQKKPVERTPVWLMRQAGRYLPEYRQVREQAGHFMALCQDAEKACEVTLQPIDRFGLDAAILFSDILTIPDAMGLGLKFVGGEGPVFERPIRCAADVEKLVVPDPEDSLAYVMNAVRLIRQELHGRVPLIGFSGSPWTLASYMVEGSGSKTFSIVRRMRYQDPVLMHKLLKILSASVTEYLKAQISAGAQVVMIFDTWASLLSPQDYLEFSLPYMAETVRELKRFNAEVPVVLFSKNSGKCLKEIAESGCAGIGLDWTTSLQEARCQVGEKVALQGNIDPAVLYGTADVINSEVERVLGEFGQGSGHVFNLGHGIYPDIDPENVKVLVNAVKNLSPKYHNK</sequence>
<name>A0ABX3A5Y1_9GAMM</name>
<dbReference type="InterPro" id="IPR006361">
    <property type="entry name" value="Uroporphyrinogen_deCO2ase_HemE"/>
</dbReference>
<comment type="subcellular location">
    <subcellularLocation>
        <location evidence="7">Cytoplasm</location>
    </subcellularLocation>
</comment>
<organism evidence="12 13">
    <name type="scientific">Piscirickettsia litoralis</name>
    <dbReference type="NCBI Taxonomy" id="1891921"/>
    <lineage>
        <taxon>Bacteria</taxon>
        <taxon>Pseudomonadati</taxon>
        <taxon>Pseudomonadota</taxon>
        <taxon>Gammaproteobacteria</taxon>
        <taxon>Thiotrichales</taxon>
        <taxon>Piscirickettsiaceae</taxon>
        <taxon>Piscirickettsia</taxon>
    </lineage>
</organism>
<evidence type="ECO:0000256" key="3">
    <source>
        <dbReference type="ARBA" id="ARBA00012288"/>
    </source>
</evidence>
<evidence type="ECO:0000256" key="5">
    <source>
        <dbReference type="ARBA" id="ARBA00023239"/>
    </source>
</evidence>
<feature type="binding site" evidence="7">
    <location>
        <position position="323"/>
    </location>
    <ligand>
        <name>substrate</name>
    </ligand>
</feature>
<keyword evidence="4 7" id="KW-0210">Decarboxylase</keyword>
<dbReference type="SUPFAM" id="SSF51726">
    <property type="entry name" value="UROD/MetE-like"/>
    <property type="match status" value="1"/>
</dbReference>
<feature type="domain" description="Uroporphyrinogen decarboxylase (URO-D)" evidence="11">
    <location>
        <begin position="140"/>
        <end position="156"/>
    </location>
</feature>
<protein>
    <recommendedName>
        <fullName evidence="3 7">Uroporphyrinogen decarboxylase</fullName>
        <shortName evidence="7">UPD</shortName>
        <shortName evidence="7">URO-D</shortName>
        <ecNumber evidence="3 7">4.1.1.37</ecNumber>
    </recommendedName>
</protein>
<feature type="domain" description="Uroporphyrinogen decarboxylase (URO-D)" evidence="10">
    <location>
        <begin position="20"/>
        <end position="29"/>
    </location>
</feature>
<accession>A0ABX3A5Y1</accession>
<evidence type="ECO:0000259" key="10">
    <source>
        <dbReference type="PROSITE" id="PS00906"/>
    </source>
</evidence>
<dbReference type="CDD" id="cd00717">
    <property type="entry name" value="URO-D"/>
    <property type="match status" value="1"/>
</dbReference>
<comment type="function">
    <text evidence="7">Catalyzes the decarboxylation of four acetate groups of uroporphyrinogen-III to yield coproporphyrinogen-III.</text>
</comment>
<evidence type="ECO:0000256" key="2">
    <source>
        <dbReference type="ARBA" id="ARBA00009935"/>
    </source>
</evidence>
<evidence type="ECO:0000313" key="13">
    <source>
        <dbReference type="Proteomes" id="UP000094329"/>
    </source>
</evidence>
<dbReference type="PANTHER" id="PTHR21091:SF169">
    <property type="entry name" value="UROPORPHYRINOGEN DECARBOXYLASE"/>
    <property type="match status" value="1"/>
</dbReference>
<feature type="binding site" evidence="7">
    <location>
        <position position="207"/>
    </location>
    <ligand>
        <name>substrate</name>
    </ligand>
</feature>
<dbReference type="InterPro" id="IPR038071">
    <property type="entry name" value="UROD/MetE-like_sf"/>
</dbReference>
<feature type="site" description="Transition state stabilizer" evidence="7">
    <location>
        <position position="75"/>
    </location>
</feature>
<proteinExistence type="inferred from homology"/>
<keyword evidence="5 7" id="KW-0456">Lyase</keyword>
<feature type="binding site" evidence="7">
    <location>
        <position position="152"/>
    </location>
    <ligand>
        <name>substrate</name>
    </ligand>
</feature>
<dbReference type="PANTHER" id="PTHR21091">
    <property type="entry name" value="METHYLTETRAHYDROFOLATE:HOMOCYSTEINE METHYLTRANSFERASE RELATED"/>
    <property type="match status" value="1"/>
</dbReference>
<gene>
    <name evidence="7" type="primary">hemE</name>
    <name evidence="12" type="ORF">BGC07_09455</name>
</gene>
<evidence type="ECO:0000259" key="11">
    <source>
        <dbReference type="PROSITE" id="PS00907"/>
    </source>
</evidence>
<dbReference type="HAMAP" id="MF_00218">
    <property type="entry name" value="URO_D"/>
    <property type="match status" value="1"/>
</dbReference>
<comment type="catalytic activity">
    <reaction evidence="7 8">
        <text>uroporphyrinogen III + 4 H(+) = coproporphyrinogen III + 4 CO2</text>
        <dbReference type="Rhea" id="RHEA:19865"/>
        <dbReference type="ChEBI" id="CHEBI:15378"/>
        <dbReference type="ChEBI" id="CHEBI:16526"/>
        <dbReference type="ChEBI" id="CHEBI:57308"/>
        <dbReference type="ChEBI" id="CHEBI:57309"/>
        <dbReference type="EC" id="4.1.1.37"/>
    </reaction>
</comment>
<dbReference type="EC" id="4.1.1.37" evidence="3 7"/>
<evidence type="ECO:0000313" key="12">
    <source>
        <dbReference type="EMBL" id="ODN43101.1"/>
    </source>
</evidence>
<feature type="binding site" evidence="7">
    <location>
        <position position="75"/>
    </location>
    <ligand>
        <name>substrate</name>
    </ligand>
</feature>
<comment type="caution">
    <text evidence="7">Lacks conserved residue(s) required for the propagation of feature annotation.</text>
</comment>
<comment type="pathway">
    <text evidence="1 7 8">Porphyrin-containing compound metabolism; protoporphyrin-IX biosynthesis; coproporphyrinogen-III from 5-aminolevulinate: step 4/4.</text>
</comment>
<keyword evidence="7" id="KW-0963">Cytoplasm</keyword>
<keyword evidence="6 7" id="KW-0627">Porphyrin biosynthesis</keyword>
<keyword evidence="13" id="KW-1185">Reference proteome</keyword>
<evidence type="ECO:0000256" key="9">
    <source>
        <dbReference type="RuleBase" id="RU004169"/>
    </source>
</evidence>
<comment type="caution">
    <text evidence="12">The sequence shown here is derived from an EMBL/GenBank/DDBJ whole genome shotgun (WGS) entry which is preliminary data.</text>
</comment>